<proteinExistence type="predicted"/>
<dbReference type="EMBL" id="OBMM01000008">
    <property type="protein sequence ID" value="SOC30101.1"/>
    <property type="molecule type" value="Genomic_DNA"/>
</dbReference>
<organism evidence="1 2">
    <name type="scientific">Thalassospira xiamenensis</name>
    <dbReference type="NCBI Taxonomy" id="220697"/>
    <lineage>
        <taxon>Bacteria</taxon>
        <taxon>Pseudomonadati</taxon>
        <taxon>Pseudomonadota</taxon>
        <taxon>Alphaproteobacteria</taxon>
        <taxon>Rhodospirillales</taxon>
        <taxon>Thalassospiraceae</taxon>
        <taxon>Thalassospira</taxon>
    </lineage>
</organism>
<evidence type="ECO:0000313" key="2">
    <source>
        <dbReference type="Proteomes" id="UP000219068"/>
    </source>
</evidence>
<dbReference type="AlphaFoldDB" id="A0A285U181"/>
<dbReference type="RefSeq" id="WP_097053491.1">
    <property type="nucleotide sequence ID" value="NZ_OBMM01000008.1"/>
</dbReference>
<reference evidence="1 2" key="1">
    <citation type="submission" date="2017-08" db="EMBL/GenBank/DDBJ databases">
        <authorList>
            <person name="de Groot N.N."/>
        </authorList>
    </citation>
    <scope>NUCLEOTIDE SEQUENCE [LARGE SCALE GENOMIC DNA]</scope>
    <source>
        <strain evidence="1 2">USBA 78</strain>
    </source>
</reference>
<gene>
    <name evidence="1" type="ORF">SAMN05428964_10898</name>
</gene>
<sequence length="219" mass="25307">MRVGYTSILSNALQEIEYASDSANDLKSNKDSKKLWKAWSELLDHYVKAVSAMRRATDQGSSKKWSDSLLEEQRRNKILQYAYQARDNANHVFEMTRRVEEPSVSLGKIIRITGNSRVTFRDNYIVDPQGVKYIMPNGQITTQGGRFKGGNFPREVLKQNEHYLVISEVQTRSGFYDIPNLDTKEENRANEIAECICYWLDKKKNELISLAKEEEKRSS</sequence>
<dbReference type="Proteomes" id="UP000219068">
    <property type="component" value="Unassembled WGS sequence"/>
</dbReference>
<name>A0A285U181_9PROT</name>
<evidence type="ECO:0000313" key="1">
    <source>
        <dbReference type="EMBL" id="SOC30101.1"/>
    </source>
</evidence>
<accession>A0A285U181</accession>
<protein>
    <submittedName>
        <fullName evidence="1">Uncharacterized protein</fullName>
    </submittedName>
</protein>